<accession>A0A835U8W2</accession>
<evidence type="ECO:0000313" key="3">
    <source>
        <dbReference type="Proteomes" id="UP000636800"/>
    </source>
</evidence>
<evidence type="ECO:0000313" key="2">
    <source>
        <dbReference type="EMBL" id="KAG0452648.1"/>
    </source>
</evidence>
<evidence type="ECO:0000256" key="1">
    <source>
        <dbReference type="SAM" id="MobiDB-lite"/>
    </source>
</evidence>
<organism evidence="2 3">
    <name type="scientific">Vanilla planifolia</name>
    <name type="common">Vanilla</name>
    <dbReference type="NCBI Taxonomy" id="51239"/>
    <lineage>
        <taxon>Eukaryota</taxon>
        <taxon>Viridiplantae</taxon>
        <taxon>Streptophyta</taxon>
        <taxon>Embryophyta</taxon>
        <taxon>Tracheophyta</taxon>
        <taxon>Spermatophyta</taxon>
        <taxon>Magnoliopsida</taxon>
        <taxon>Liliopsida</taxon>
        <taxon>Asparagales</taxon>
        <taxon>Orchidaceae</taxon>
        <taxon>Vanilloideae</taxon>
        <taxon>Vanilleae</taxon>
        <taxon>Vanilla</taxon>
    </lineage>
</organism>
<comment type="caution">
    <text evidence="2">The sequence shown here is derived from an EMBL/GenBank/DDBJ whole genome shotgun (WGS) entry which is preliminary data.</text>
</comment>
<sequence>MKTTNRLRNLTVFGSAEPIAYLKYRLEPTSPGGPPRLSECEKRTRTGTGGPAEPANGPSLSSVVYSWPL</sequence>
<dbReference type="OrthoDB" id="118550at2759"/>
<feature type="region of interest" description="Disordered" evidence="1">
    <location>
        <begin position="26"/>
        <end position="69"/>
    </location>
</feature>
<feature type="compositionally biased region" description="Polar residues" evidence="1">
    <location>
        <begin position="58"/>
        <end position="69"/>
    </location>
</feature>
<reference evidence="2 3" key="1">
    <citation type="journal article" date="2020" name="Nat. Food">
        <title>A phased Vanilla planifolia genome enables genetic improvement of flavour and production.</title>
        <authorList>
            <person name="Hasing T."/>
            <person name="Tang H."/>
            <person name="Brym M."/>
            <person name="Khazi F."/>
            <person name="Huang T."/>
            <person name="Chambers A.H."/>
        </authorList>
    </citation>
    <scope>NUCLEOTIDE SEQUENCE [LARGE SCALE GENOMIC DNA]</scope>
    <source>
        <tissue evidence="2">Leaf</tissue>
    </source>
</reference>
<proteinExistence type="predicted"/>
<dbReference type="AlphaFoldDB" id="A0A835U8W2"/>
<dbReference type="Proteomes" id="UP000636800">
    <property type="component" value="Unassembled WGS sequence"/>
</dbReference>
<dbReference type="EMBL" id="JADCNL010000014">
    <property type="protein sequence ID" value="KAG0452648.1"/>
    <property type="molecule type" value="Genomic_DNA"/>
</dbReference>
<name>A0A835U8W2_VANPL</name>
<protein>
    <submittedName>
        <fullName evidence="2">Uncharacterized protein</fullName>
    </submittedName>
</protein>
<keyword evidence="3" id="KW-1185">Reference proteome</keyword>
<gene>
    <name evidence="2" type="ORF">HPP92_025312</name>
</gene>